<keyword evidence="8" id="KW-0862">Zinc</keyword>
<reference evidence="13 14" key="1">
    <citation type="submission" date="2016-10" db="EMBL/GenBank/DDBJ databases">
        <title>The genome sequence of Colletotrichum fioriniae PJ7.</title>
        <authorList>
            <person name="Baroncelli R."/>
        </authorList>
    </citation>
    <scope>NUCLEOTIDE SEQUENCE [LARGE SCALE GENOMIC DNA]</scope>
    <source>
        <strain evidence="13 14">IMI 309622</strain>
    </source>
</reference>
<evidence type="ECO:0000256" key="9">
    <source>
        <dbReference type="PROSITE-ProRule" id="PRU00175"/>
    </source>
</evidence>
<evidence type="ECO:0000313" key="14">
    <source>
        <dbReference type="Proteomes" id="UP001240678"/>
    </source>
</evidence>
<dbReference type="InterPro" id="IPR031127">
    <property type="entry name" value="E3_UB_ligase_RBR"/>
</dbReference>
<evidence type="ECO:0000259" key="12">
    <source>
        <dbReference type="PROSITE" id="PS51873"/>
    </source>
</evidence>
<organism evidence="13 14">
    <name type="scientific">Colletotrichum costaricense</name>
    <dbReference type="NCBI Taxonomy" id="1209916"/>
    <lineage>
        <taxon>Eukaryota</taxon>
        <taxon>Fungi</taxon>
        <taxon>Dikarya</taxon>
        <taxon>Ascomycota</taxon>
        <taxon>Pezizomycotina</taxon>
        <taxon>Sordariomycetes</taxon>
        <taxon>Hypocreomycetidae</taxon>
        <taxon>Glomerellales</taxon>
        <taxon>Glomerellaceae</taxon>
        <taxon>Colletotrichum</taxon>
        <taxon>Colletotrichum acutatum species complex</taxon>
    </lineage>
</organism>
<dbReference type="PROSITE" id="PS00518">
    <property type="entry name" value="ZF_RING_1"/>
    <property type="match status" value="1"/>
</dbReference>
<dbReference type="Gene3D" id="3.30.40.10">
    <property type="entry name" value="Zinc/RING finger domain, C3HC4 (zinc finger)"/>
    <property type="match status" value="1"/>
</dbReference>
<evidence type="ECO:0000256" key="6">
    <source>
        <dbReference type="ARBA" id="ARBA00022771"/>
    </source>
</evidence>
<keyword evidence="7" id="KW-0833">Ubl conjugation pathway</keyword>
<dbReference type="AlphaFoldDB" id="A0AAI9YSK3"/>
<dbReference type="InterPro" id="IPR017907">
    <property type="entry name" value="Znf_RING_CS"/>
</dbReference>
<dbReference type="RefSeq" id="XP_060311112.1">
    <property type="nucleotide sequence ID" value="XM_060457947.1"/>
</dbReference>
<dbReference type="InterPro" id="IPR044066">
    <property type="entry name" value="TRIAD_supradom"/>
</dbReference>
<dbReference type="GO" id="GO:0008270">
    <property type="term" value="F:zinc ion binding"/>
    <property type="evidence" value="ECO:0007669"/>
    <property type="project" value="UniProtKB-KW"/>
</dbReference>
<keyword evidence="4" id="KW-0479">Metal-binding</keyword>
<evidence type="ECO:0000256" key="10">
    <source>
        <dbReference type="SAM" id="MobiDB-lite"/>
    </source>
</evidence>
<feature type="domain" description="RING-type" evidence="11">
    <location>
        <begin position="178"/>
        <end position="222"/>
    </location>
</feature>
<accession>A0AAI9YSK3</accession>
<name>A0AAI9YSK3_9PEZI</name>
<dbReference type="EC" id="2.3.2.31" evidence="2"/>
<dbReference type="GO" id="GO:0016567">
    <property type="term" value="P:protein ubiquitination"/>
    <property type="evidence" value="ECO:0007669"/>
    <property type="project" value="InterPro"/>
</dbReference>
<feature type="compositionally biased region" description="Polar residues" evidence="10">
    <location>
        <begin position="381"/>
        <end position="394"/>
    </location>
</feature>
<evidence type="ECO:0000313" key="13">
    <source>
        <dbReference type="EMBL" id="KAK1522078.1"/>
    </source>
</evidence>
<evidence type="ECO:0000256" key="1">
    <source>
        <dbReference type="ARBA" id="ARBA00001798"/>
    </source>
</evidence>
<dbReference type="GO" id="GO:0061630">
    <property type="term" value="F:ubiquitin protein ligase activity"/>
    <property type="evidence" value="ECO:0007669"/>
    <property type="project" value="UniProtKB-EC"/>
</dbReference>
<evidence type="ECO:0000256" key="8">
    <source>
        <dbReference type="ARBA" id="ARBA00022833"/>
    </source>
</evidence>
<dbReference type="EMBL" id="MOOE01000010">
    <property type="protein sequence ID" value="KAK1522078.1"/>
    <property type="molecule type" value="Genomic_DNA"/>
</dbReference>
<dbReference type="InterPro" id="IPR001841">
    <property type="entry name" value="Znf_RING"/>
</dbReference>
<dbReference type="Pfam" id="PF01485">
    <property type="entry name" value="IBR"/>
    <property type="match status" value="1"/>
</dbReference>
<keyword evidence="5" id="KW-0677">Repeat</keyword>
<evidence type="ECO:0000256" key="3">
    <source>
        <dbReference type="ARBA" id="ARBA00022679"/>
    </source>
</evidence>
<evidence type="ECO:0000259" key="11">
    <source>
        <dbReference type="PROSITE" id="PS50089"/>
    </source>
</evidence>
<evidence type="ECO:0000256" key="4">
    <source>
        <dbReference type="ARBA" id="ARBA00022723"/>
    </source>
</evidence>
<dbReference type="Gene3D" id="1.20.120.1750">
    <property type="match status" value="1"/>
</dbReference>
<dbReference type="SUPFAM" id="SSF57850">
    <property type="entry name" value="RING/U-box"/>
    <property type="match status" value="2"/>
</dbReference>
<evidence type="ECO:0000256" key="5">
    <source>
        <dbReference type="ARBA" id="ARBA00022737"/>
    </source>
</evidence>
<dbReference type="Proteomes" id="UP001240678">
    <property type="component" value="Unassembled WGS sequence"/>
</dbReference>
<comment type="caution">
    <text evidence="13">The sequence shown here is derived from an EMBL/GenBank/DDBJ whole genome shotgun (WGS) entry which is preliminary data.</text>
</comment>
<gene>
    <name evidence="13" type="ORF">CCOS01_09790</name>
</gene>
<dbReference type="InterPro" id="IPR002867">
    <property type="entry name" value="IBR_dom"/>
</dbReference>
<dbReference type="GeneID" id="85341494"/>
<feature type="region of interest" description="Disordered" evidence="10">
    <location>
        <begin position="370"/>
        <end position="394"/>
    </location>
</feature>
<keyword evidence="3" id="KW-0808">Transferase</keyword>
<keyword evidence="6 9" id="KW-0863">Zinc-finger</keyword>
<feature type="compositionally biased region" description="Polar residues" evidence="10">
    <location>
        <begin position="153"/>
        <end position="162"/>
    </location>
</feature>
<keyword evidence="14" id="KW-1185">Reference proteome</keyword>
<dbReference type="PROSITE" id="PS50089">
    <property type="entry name" value="ZF_RING_2"/>
    <property type="match status" value="1"/>
</dbReference>
<dbReference type="InterPro" id="IPR013083">
    <property type="entry name" value="Znf_RING/FYVE/PHD"/>
</dbReference>
<feature type="domain" description="RING-type" evidence="12">
    <location>
        <begin position="174"/>
        <end position="376"/>
    </location>
</feature>
<dbReference type="CDD" id="cd20335">
    <property type="entry name" value="BRcat_RBR"/>
    <property type="match status" value="1"/>
</dbReference>
<feature type="compositionally biased region" description="Acidic residues" evidence="10">
    <location>
        <begin position="139"/>
        <end position="150"/>
    </location>
</feature>
<evidence type="ECO:0000256" key="7">
    <source>
        <dbReference type="ARBA" id="ARBA00022786"/>
    </source>
</evidence>
<proteinExistence type="predicted"/>
<dbReference type="PROSITE" id="PS51873">
    <property type="entry name" value="TRIAD"/>
    <property type="match status" value="1"/>
</dbReference>
<comment type="catalytic activity">
    <reaction evidence="1">
        <text>[E2 ubiquitin-conjugating enzyme]-S-ubiquitinyl-L-cysteine + [acceptor protein]-L-lysine = [E2 ubiquitin-conjugating enzyme]-L-cysteine + [acceptor protein]-N(6)-ubiquitinyl-L-lysine.</text>
        <dbReference type="EC" id="2.3.2.31"/>
    </reaction>
</comment>
<feature type="region of interest" description="Disordered" evidence="10">
    <location>
        <begin position="139"/>
        <end position="162"/>
    </location>
</feature>
<evidence type="ECO:0000256" key="2">
    <source>
        <dbReference type="ARBA" id="ARBA00012251"/>
    </source>
</evidence>
<protein>
    <recommendedName>
        <fullName evidence="2">RBR-type E3 ubiquitin transferase</fullName>
        <ecNumber evidence="2">2.3.2.31</ecNumber>
    </recommendedName>
</protein>
<sequence length="471" mass="51981">MLLYDVDDETLRLVLQMHLEDLESIRQSNKGKCHADEATDHDIAIETYKSEIEAHALLAADRRMCKSIAKANQTDARLITNLARQEDQAARDRAAAIRLSNGGGLDEDVPAAHVRSNNAKSKEDEMLRKLKALFVSANGEEEVHDDDEDTLSPPESSSWAASRLQTNLPAANPTKLTCDSCTNTYPSTTVAHLPCNHNYCRDCLRTLFQLSLTDESLFPPRCCRQPIPIDDNNIRAFLPSQLIGSFRAKELELLTPDRTYCHRPTCSRFIPKEFTRGDIGTCPACQHETCLMCKGAGHGEQDCTQDTQTQALLEVAAANGWQRCFGCRRVVELDHGCNHMSEDVDVEHELIIIALKKLVLAEHNSATSVEKGGRRVPVRNGTRSGSSPAPTKSWTGGLTPCIWMLRRERNGSKGRRIISWRIISVFIPPGGAAAEGSGARSVTTSWENSSMSALSVASMHAADVDTIDFRE</sequence>
<dbReference type="PANTHER" id="PTHR11685">
    <property type="entry name" value="RBR FAMILY RING FINGER AND IBR DOMAIN-CONTAINING"/>
    <property type="match status" value="1"/>
</dbReference>